<proteinExistence type="predicted"/>
<keyword evidence="2" id="KW-1185">Reference proteome</keyword>
<dbReference type="RefSeq" id="WP_104270227.1">
    <property type="nucleotide sequence ID" value="NZ_PSSW01000002.1"/>
</dbReference>
<sequence length="110" mass="12925">MGKDTIKTPDGRYLVVKGRLWRCSNPDLPEQVYREQVKHLMSARRMVRDAKASGDEGQEREARQQVDHAKRALGERGPVWWSDDEPDYTQCKIENTPYAEWYRSRQEASE</sequence>
<dbReference type="Proteomes" id="UP000256431">
    <property type="component" value="Unassembled WGS sequence"/>
</dbReference>
<evidence type="ECO:0000313" key="1">
    <source>
        <dbReference type="EMBL" id="RDU41827.1"/>
    </source>
</evidence>
<reference evidence="1 2" key="1">
    <citation type="submission" date="2018-08" db="EMBL/GenBank/DDBJ databases">
        <title>Genome sequence of Marinobacter flavimaris KCTC 12185.</title>
        <authorList>
            <person name="Chun J."/>
            <person name="Kim B.-Y."/>
            <person name="Choi S.-B."/>
            <person name="Kwak M.-J."/>
        </authorList>
    </citation>
    <scope>NUCLEOTIDE SEQUENCE [LARGE SCALE GENOMIC DNA]</scope>
    <source>
        <strain evidence="1 2">KCTC 12185</strain>
    </source>
</reference>
<gene>
    <name evidence="1" type="ORF">DXI23_05795</name>
</gene>
<protein>
    <submittedName>
        <fullName evidence="1">Uncharacterized protein</fullName>
    </submittedName>
</protein>
<accession>A0A3D8H5A2</accession>
<comment type="caution">
    <text evidence="1">The sequence shown here is derived from an EMBL/GenBank/DDBJ whole genome shotgun (WGS) entry which is preliminary data.</text>
</comment>
<organism evidence="1 2">
    <name type="scientific">Marinobacter flavimaris</name>
    <dbReference type="NCBI Taxonomy" id="262076"/>
    <lineage>
        <taxon>Bacteria</taxon>
        <taxon>Pseudomonadati</taxon>
        <taxon>Pseudomonadota</taxon>
        <taxon>Gammaproteobacteria</taxon>
        <taxon>Pseudomonadales</taxon>
        <taxon>Marinobacteraceae</taxon>
        <taxon>Marinobacter</taxon>
    </lineage>
</organism>
<evidence type="ECO:0000313" key="2">
    <source>
        <dbReference type="Proteomes" id="UP000256431"/>
    </source>
</evidence>
<name>A0A3D8H5A2_9GAMM</name>
<dbReference type="AlphaFoldDB" id="A0A3D8H5A2"/>
<dbReference type="EMBL" id="QRDH01000002">
    <property type="protein sequence ID" value="RDU41827.1"/>
    <property type="molecule type" value="Genomic_DNA"/>
</dbReference>